<feature type="region of interest" description="Disordered" evidence="1">
    <location>
        <begin position="253"/>
        <end position="283"/>
    </location>
</feature>
<evidence type="ECO:0000256" key="1">
    <source>
        <dbReference type="SAM" id="MobiDB-lite"/>
    </source>
</evidence>
<sequence>MATTGRPRGQEPRRRSTLARAGTPNALIWRRPHVLRRYLAPVRRGNPWRPHGHPRETAGCPAGVWLARQPGDRATAEVRPACPRPPLPCADWPRLGPGLVAGAVDGGAGDAEQVGQLGGAVLTCPVQGPQVGFLSWVELGLFAAQLPLGLGEPHALARAQADQVGLELGDHGQHVEQQPADRVVRVVHRAAEAQPDLAQGELLGDRPGVGQRAGQPVELGHHQGVALVAGGQRLPQPGTLPVGAGQAVIDVDASPGRPRARAVRRVGRSGPGPRTRPVCLPGH</sequence>
<accession>A0A238Y9K1</accession>
<protein>
    <submittedName>
        <fullName evidence="2">Uncharacterized protein</fullName>
    </submittedName>
</protein>
<dbReference type="Proteomes" id="UP000198403">
    <property type="component" value="Unassembled WGS sequence"/>
</dbReference>
<proteinExistence type="predicted"/>
<evidence type="ECO:0000313" key="3">
    <source>
        <dbReference type="Proteomes" id="UP000198403"/>
    </source>
</evidence>
<dbReference type="AlphaFoldDB" id="A0A238Y9K1"/>
<reference evidence="2 3" key="1">
    <citation type="submission" date="2017-06" db="EMBL/GenBank/DDBJ databases">
        <authorList>
            <person name="Kim H.J."/>
            <person name="Triplett B.A."/>
        </authorList>
    </citation>
    <scope>NUCLEOTIDE SEQUENCE [LARGE SCALE GENOMIC DNA]</scope>
    <source>
        <strain evidence="2 3">DSM 44272</strain>
    </source>
</reference>
<keyword evidence="3" id="KW-1185">Reference proteome</keyword>
<organism evidence="2 3">
    <name type="scientific">Blastococcus mobilis</name>
    <dbReference type="NCBI Taxonomy" id="1938746"/>
    <lineage>
        <taxon>Bacteria</taxon>
        <taxon>Bacillati</taxon>
        <taxon>Actinomycetota</taxon>
        <taxon>Actinomycetes</taxon>
        <taxon>Geodermatophilales</taxon>
        <taxon>Geodermatophilaceae</taxon>
        <taxon>Blastococcus</taxon>
    </lineage>
</organism>
<gene>
    <name evidence="2" type="ORF">SAMN06272737_118120</name>
</gene>
<evidence type="ECO:0000313" key="2">
    <source>
        <dbReference type="EMBL" id="SNR67925.1"/>
    </source>
</evidence>
<name>A0A238Y9K1_9ACTN</name>
<feature type="compositionally biased region" description="Low complexity" evidence="1">
    <location>
        <begin position="271"/>
        <end position="283"/>
    </location>
</feature>
<feature type="compositionally biased region" description="Basic residues" evidence="1">
    <location>
        <begin position="258"/>
        <end position="267"/>
    </location>
</feature>
<feature type="region of interest" description="Disordered" evidence="1">
    <location>
        <begin position="1"/>
        <end position="24"/>
    </location>
</feature>
<dbReference type="EMBL" id="FZNO01000018">
    <property type="protein sequence ID" value="SNR67925.1"/>
    <property type="molecule type" value="Genomic_DNA"/>
</dbReference>